<dbReference type="AlphaFoldDB" id="A0A9P9WIU8"/>
<dbReference type="OrthoDB" id="2131339at2759"/>
<sequence>MEAPIKFTVADSRIPIYYIISENDVAVPAKIQRQVVANIPNCVIFSMEAGHSAFITHPDQVAGLLERCGGNVKGVSWNWGGGAPGGTVAEKKTEGQVAIKSKRGNTIKKNAEPDNPAVHIERSGNDVVKKASELTVESKGSQGKEGDEHGEKRKAKSQDVEDDAKESDGEEESEEDPHTKTKTGKEVKKGGKAANKKQKKKQEEDDELDKDTDDGEEDDEIDSDNNANETQKSNQQTPKEVAKDLGEDRKQAQKNGAKKDSKTKTPQSASKINGKAKRQPAPRQEGDMPSTRTRSQGNK</sequence>
<feature type="region of interest" description="Disordered" evidence="1">
    <location>
        <begin position="104"/>
        <end position="299"/>
    </location>
</feature>
<evidence type="ECO:0000259" key="2">
    <source>
        <dbReference type="Pfam" id="PF11160"/>
    </source>
</evidence>
<feature type="compositionally biased region" description="Polar residues" evidence="1">
    <location>
        <begin position="290"/>
        <end position="299"/>
    </location>
</feature>
<evidence type="ECO:0000313" key="4">
    <source>
        <dbReference type="Proteomes" id="UP000829685"/>
    </source>
</evidence>
<dbReference type="SUPFAM" id="SSF53474">
    <property type="entry name" value="alpha/beta-Hydrolases"/>
    <property type="match status" value="1"/>
</dbReference>
<feature type="compositionally biased region" description="Basic and acidic residues" evidence="1">
    <location>
        <begin position="176"/>
        <end position="189"/>
    </location>
</feature>
<proteinExistence type="predicted"/>
<dbReference type="Gene3D" id="3.40.50.1820">
    <property type="entry name" value="alpha/beta hydrolase"/>
    <property type="match status" value="1"/>
</dbReference>
<keyword evidence="4" id="KW-1185">Reference proteome</keyword>
<feature type="compositionally biased region" description="Acidic residues" evidence="1">
    <location>
        <begin position="160"/>
        <end position="175"/>
    </location>
</feature>
<feature type="compositionally biased region" description="Basic and acidic residues" evidence="1">
    <location>
        <begin position="142"/>
        <end position="159"/>
    </location>
</feature>
<feature type="compositionally biased region" description="Basic and acidic residues" evidence="1">
    <location>
        <begin position="119"/>
        <end position="132"/>
    </location>
</feature>
<gene>
    <name evidence="3" type="ORF">JX265_007937</name>
</gene>
<name>A0A9P9WIU8_9PEZI</name>
<protein>
    <recommendedName>
        <fullName evidence="2">Hypervirulence associated protein TUDOR domain-containing protein</fullName>
    </recommendedName>
</protein>
<dbReference type="Pfam" id="PF11160">
    <property type="entry name" value="Hva1_TUDOR"/>
    <property type="match status" value="1"/>
</dbReference>
<reference evidence="3" key="1">
    <citation type="submission" date="2021-03" db="EMBL/GenBank/DDBJ databases">
        <title>Revisited historic fungal species revealed as producer of novel bioactive compounds through whole genome sequencing and comparative genomics.</title>
        <authorList>
            <person name="Vignolle G.A."/>
            <person name="Hochenegger N."/>
            <person name="Mach R.L."/>
            <person name="Mach-Aigner A.R."/>
            <person name="Javad Rahimi M."/>
            <person name="Salim K.A."/>
            <person name="Chan C.M."/>
            <person name="Lim L.B.L."/>
            <person name="Cai F."/>
            <person name="Druzhinina I.S."/>
            <person name="U'Ren J.M."/>
            <person name="Derntl C."/>
        </authorList>
    </citation>
    <scope>NUCLEOTIDE SEQUENCE</scope>
    <source>
        <strain evidence="3">TUCIM 5799</strain>
    </source>
</reference>
<dbReference type="Proteomes" id="UP000829685">
    <property type="component" value="Unassembled WGS sequence"/>
</dbReference>
<feature type="compositionally biased region" description="Basic and acidic residues" evidence="1">
    <location>
        <begin position="240"/>
        <end position="263"/>
    </location>
</feature>
<evidence type="ECO:0000256" key="1">
    <source>
        <dbReference type="SAM" id="MobiDB-lite"/>
    </source>
</evidence>
<organism evidence="3 4">
    <name type="scientific">Neoarthrinium moseri</name>
    <dbReference type="NCBI Taxonomy" id="1658444"/>
    <lineage>
        <taxon>Eukaryota</taxon>
        <taxon>Fungi</taxon>
        <taxon>Dikarya</taxon>
        <taxon>Ascomycota</taxon>
        <taxon>Pezizomycotina</taxon>
        <taxon>Sordariomycetes</taxon>
        <taxon>Xylariomycetidae</taxon>
        <taxon>Amphisphaeriales</taxon>
        <taxon>Apiosporaceae</taxon>
        <taxon>Neoarthrinium</taxon>
    </lineage>
</organism>
<dbReference type="EMBL" id="JAFIMR010000021">
    <property type="protein sequence ID" value="KAI1865614.1"/>
    <property type="molecule type" value="Genomic_DNA"/>
</dbReference>
<feature type="compositionally biased region" description="Basic residues" evidence="1">
    <location>
        <begin position="190"/>
        <end position="200"/>
    </location>
</feature>
<feature type="compositionally biased region" description="Acidic residues" evidence="1">
    <location>
        <begin position="204"/>
        <end position="223"/>
    </location>
</feature>
<dbReference type="InterPro" id="IPR021331">
    <property type="entry name" value="Hva1_TUDOR"/>
</dbReference>
<dbReference type="InterPro" id="IPR029058">
    <property type="entry name" value="AB_hydrolase_fold"/>
</dbReference>
<comment type="caution">
    <text evidence="3">The sequence shown here is derived from an EMBL/GenBank/DDBJ whole genome shotgun (WGS) entry which is preliminary data.</text>
</comment>
<accession>A0A9P9WIU8</accession>
<evidence type="ECO:0000313" key="3">
    <source>
        <dbReference type="EMBL" id="KAI1865614.1"/>
    </source>
</evidence>
<feature type="domain" description="Hypervirulence associated protein TUDOR" evidence="2">
    <location>
        <begin position="75"/>
        <end position="134"/>
    </location>
</feature>